<organism evidence="4 5">
    <name type="scientific">Rotaria magnacalcarata</name>
    <dbReference type="NCBI Taxonomy" id="392030"/>
    <lineage>
        <taxon>Eukaryota</taxon>
        <taxon>Metazoa</taxon>
        <taxon>Spiralia</taxon>
        <taxon>Gnathifera</taxon>
        <taxon>Rotifera</taxon>
        <taxon>Eurotatoria</taxon>
        <taxon>Bdelloidea</taxon>
        <taxon>Philodinida</taxon>
        <taxon>Philodinidae</taxon>
        <taxon>Rotaria</taxon>
    </lineage>
</organism>
<feature type="domain" description="DDE Tnp4" evidence="3">
    <location>
        <begin position="15"/>
        <end position="75"/>
    </location>
</feature>
<reference evidence="4" key="1">
    <citation type="submission" date="2021-02" db="EMBL/GenBank/DDBJ databases">
        <authorList>
            <person name="Nowell W R."/>
        </authorList>
    </citation>
    <scope>NUCLEOTIDE SEQUENCE</scope>
</reference>
<protein>
    <recommendedName>
        <fullName evidence="3">DDE Tnp4 domain-containing protein</fullName>
    </recommendedName>
</protein>
<comment type="cofactor">
    <cofactor evidence="1">
        <name>a divalent metal cation</name>
        <dbReference type="ChEBI" id="CHEBI:60240"/>
    </cofactor>
</comment>
<name>A0A8S3A2P8_9BILA</name>
<evidence type="ECO:0000313" key="5">
    <source>
        <dbReference type="Proteomes" id="UP000681720"/>
    </source>
</evidence>
<dbReference type="InterPro" id="IPR027806">
    <property type="entry name" value="HARBI1_dom"/>
</dbReference>
<dbReference type="EMBL" id="CAJOBJ010121892">
    <property type="protein sequence ID" value="CAF4680016.1"/>
    <property type="molecule type" value="Genomic_DNA"/>
</dbReference>
<gene>
    <name evidence="4" type="ORF">GIL414_LOCUS42241</name>
</gene>
<accession>A0A8S3A2P8</accession>
<dbReference type="Proteomes" id="UP000681720">
    <property type="component" value="Unassembled WGS sequence"/>
</dbReference>
<dbReference type="GO" id="GO:0046872">
    <property type="term" value="F:metal ion binding"/>
    <property type="evidence" value="ECO:0007669"/>
    <property type="project" value="UniProtKB-KW"/>
</dbReference>
<sequence>MKALGLEATMPSFLDDRRQFSAEEANESRCITKIRWVVEAANRRLKQFKYFANTIQNSSLVYSESDMSIACALTNHYQPPMARSKLEDEEIGVQIIQLRQQKNKIQLLLEENNLIRRFSLWEIINHTEIIDGFSIMTQDDLGDLTFGVFQLKRARSYAEERYSSTNLTSDVASSVHRCKIIPNLIRIPTQSAHSNRATYHPTIHFTDQAIIGWWCDCFTSARFLGCCSHIASAIWFLLYQRWQTQQRRMPSGEYKNLPTDSIQVSDFYDSSDDDDSQRYSLA</sequence>
<evidence type="ECO:0000256" key="1">
    <source>
        <dbReference type="ARBA" id="ARBA00001968"/>
    </source>
</evidence>
<evidence type="ECO:0000313" key="4">
    <source>
        <dbReference type="EMBL" id="CAF4680016.1"/>
    </source>
</evidence>
<dbReference type="Pfam" id="PF13359">
    <property type="entry name" value="DDE_Tnp_4"/>
    <property type="match status" value="1"/>
</dbReference>
<evidence type="ECO:0000259" key="3">
    <source>
        <dbReference type="Pfam" id="PF13359"/>
    </source>
</evidence>
<keyword evidence="2" id="KW-0479">Metal-binding</keyword>
<proteinExistence type="predicted"/>
<comment type="caution">
    <text evidence="4">The sequence shown here is derived from an EMBL/GenBank/DDBJ whole genome shotgun (WGS) entry which is preliminary data.</text>
</comment>
<dbReference type="AlphaFoldDB" id="A0A8S3A2P8"/>
<evidence type="ECO:0000256" key="2">
    <source>
        <dbReference type="ARBA" id="ARBA00022723"/>
    </source>
</evidence>